<feature type="signal peptide" evidence="1">
    <location>
        <begin position="1"/>
        <end position="16"/>
    </location>
</feature>
<evidence type="ECO:0000256" key="1">
    <source>
        <dbReference type="SAM" id="SignalP"/>
    </source>
</evidence>
<organism evidence="2 3">
    <name type="scientific">Ascaris lumbricoides</name>
    <name type="common">Giant roundworm</name>
    <dbReference type="NCBI Taxonomy" id="6252"/>
    <lineage>
        <taxon>Eukaryota</taxon>
        <taxon>Metazoa</taxon>
        <taxon>Ecdysozoa</taxon>
        <taxon>Nematoda</taxon>
        <taxon>Chromadorea</taxon>
        <taxon>Rhabditida</taxon>
        <taxon>Spirurina</taxon>
        <taxon>Ascaridomorpha</taxon>
        <taxon>Ascaridoidea</taxon>
        <taxon>Ascarididae</taxon>
        <taxon>Ascaris</taxon>
    </lineage>
</organism>
<proteinExistence type="predicted"/>
<dbReference type="WBParaSite" id="ALUE_0002138001-mRNA-1">
    <property type="protein sequence ID" value="ALUE_0002138001-mRNA-1"/>
    <property type="gene ID" value="ALUE_0002138001"/>
</dbReference>
<dbReference type="Proteomes" id="UP000036681">
    <property type="component" value="Unplaced"/>
</dbReference>
<evidence type="ECO:0000313" key="3">
    <source>
        <dbReference type="WBParaSite" id="ALUE_0002138001-mRNA-1"/>
    </source>
</evidence>
<accession>A0A0M3IRK2</accession>
<reference evidence="3" key="1">
    <citation type="submission" date="2017-02" db="UniProtKB">
        <authorList>
            <consortium name="WormBaseParasite"/>
        </authorList>
    </citation>
    <scope>IDENTIFICATION</scope>
</reference>
<evidence type="ECO:0000313" key="2">
    <source>
        <dbReference type="Proteomes" id="UP000036681"/>
    </source>
</evidence>
<dbReference type="PANTHER" id="PTHR35573">
    <property type="entry name" value="PROTEIN CBG22129"/>
    <property type="match status" value="1"/>
</dbReference>
<keyword evidence="1" id="KW-0732">Signal</keyword>
<keyword evidence="2" id="KW-1185">Reference proteome</keyword>
<name>A0A0M3IRK2_ASCLU</name>
<sequence length="122" mass="13735">MLYYVAFLALLSVSFAQQQQQQQQLQQRQRLQPALRATQCPYPNGTATAIHTFNCDTKHKMLVRSAKVLDEDGSEMYPINFKKPITIVLEAENNGDVMYNANPGVTNQEEIACVITQMKIAA</sequence>
<feature type="chain" id="PRO_5005657452" evidence="1">
    <location>
        <begin position="17"/>
        <end position="122"/>
    </location>
</feature>
<dbReference type="AlphaFoldDB" id="A0A0M3IRK2"/>
<protein>
    <submittedName>
        <fullName evidence="3">MSP domain-containing protein</fullName>
    </submittedName>
</protein>